<dbReference type="Proteomes" id="UP000019335">
    <property type="component" value="Chromosome 10"/>
</dbReference>
<evidence type="ECO:0000259" key="7">
    <source>
        <dbReference type="PROSITE" id="PS50199"/>
    </source>
</evidence>
<evidence type="ECO:0000313" key="8">
    <source>
        <dbReference type="EMBL" id="EWM25812.1"/>
    </source>
</evidence>
<dbReference type="GO" id="GO:0008270">
    <property type="term" value="F:zinc ion binding"/>
    <property type="evidence" value="ECO:0007669"/>
    <property type="project" value="UniProtKB-KW"/>
</dbReference>
<feature type="region of interest" description="Disordered" evidence="5">
    <location>
        <begin position="377"/>
        <end position="467"/>
    </location>
</feature>
<evidence type="ECO:0000259" key="6">
    <source>
        <dbReference type="PROSITE" id="PS50172"/>
    </source>
</evidence>
<evidence type="ECO:0000256" key="5">
    <source>
        <dbReference type="SAM" id="MobiDB-lite"/>
    </source>
</evidence>
<name>W7TI77_9STRA</name>
<accession>W7TI77</accession>
<dbReference type="PROSITE" id="PS01358">
    <property type="entry name" value="ZF_RANBP2_1"/>
    <property type="match status" value="1"/>
</dbReference>
<keyword evidence="9" id="KW-1185">Reference proteome</keyword>
<evidence type="ECO:0000313" key="9">
    <source>
        <dbReference type="Proteomes" id="UP000019335"/>
    </source>
</evidence>
<reference evidence="8 9" key="1">
    <citation type="journal article" date="2014" name="Mol. Plant">
        <title>Chromosome Scale Genome Assembly and Transcriptome Profiling of Nannochloropsis gaditana in Nitrogen Depletion.</title>
        <authorList>
            <person name="Corteggiani Carpinelli E."/>
            <person name="Telatin A."/>
            <person name="Vitulo N."/>
            <person name="Forcato C."/>
            <person name="D'Angelo M."/>
            <person name="Schiavon R."/>
            <person name="Vezzi A."/>
            <person name="Giacometti G.M."/>
            <person name="Morosinotto T."/>
            <person name="Valle G."/>
        </authorList>
    </citation>
    <scope>NUCLEOTIDE SEQUENCE [LARGE SCALE GENOMIC DNA]</scope>
    <source>
        <strain evidence="8 9">B-31</strain>
    </source>
</reference>
<feature type="domain" description="RanBP2-type" evidence="7">
    <location>
        <begin position="341"/>
        <end position="370"/>
    </location>
</feature>
<dbReference type="Gene3D" id="3.40.50.10190">
    <property type="entry name" value="BRCT domain"/>
    <property type="match status" value="2"/>
</dbReference>
<sequence length="699" mass="77463">MAPANVTPILKGVVAYCHVFLEDGLDVSSAVEKQVKELGGSTTRRIAASSHVFLSSNVDYAIYTEARASQKRLVTSEWLEVCKAIGERVSTVCFEPVAPSPPAFNLKKREKYTSTSAARRRRSNKTSYETLDNEHAKLPSPSAKCFSSSQMKDPLLQQEASRRIRGRRRSSAAAKKLRYQRDLSPKIEQAETCSRLQRSINDSVGHELARNSHVTPQQSTGEDSMSHEFSAVDGSNDNCKTSLHSSIMVAKRYLAEELDQNDTSLVPMNEDGEKRYTQAQLGDPNDGANITLRAPRASGLTKGKVANPKGVAYKVNGRKIQPEEKVETEKRKPDSAFTTMCSDGWHCARCTFKNRARAKVCDVCLLQREEAPMDLNDAQSNGKARMTSTSFALPPHKKLRHDPSAQARRSRISHNDEKASMRPKLIDATNRKSEPTSSALPSSSFKVRHKGKVEELPLGTHQKQEDAPEPRMLLAVSGVDNDVRSTLAAEARKLEKNFLFEGGNVCGISLGPRMLHTDDPSATFTHLLVPKERECRRTLKILFALCTGAHIVTADWLSDSASKETLLPENRYIISRFQRRVNAESRHIATEELVYVGPCETPSHRILARLLVAAGGKQTMSLRDATLVLLQPGLAVSEKWIAETLKRKRTGAWLRALLDDYRVVEPRFLYDGIDAGALAKNRAEYAISVAKSNMGAGRE</sequence>
<dbReference type="SMART" id="SM00547">
    <property type="entry name" value="ZnF_RBZ"/>
    <property type="match status" value="1"/>
</dbReference>
<protein>
    <recommendedName>
        <fullName evidence="10">BRCT domain-containing protein</fullName>
    </recommendedName>
</protein>
<dbReference type="InterPro" id="IPR001876">
    <property type="entry name" value="Znf_RanBP2"/>
</dbReference>
<evidence type="ECO:0000256" key="1">
    <source>
        <dbReference type="ARBA" id="ARBA00022723"/>
    </source>
</evidence>
<dbReference type="AlphaFoldDB" id="W7TI77"/>
<feature type="region of interest" description="Disordered" evidence="5">
    <location>
        <begin position="205"/>
        <end position="238"/>
    </location>
</feature>
<dbReference type="InterPro" id="IPR036420">
    <property type="entry name" value="BRCT_dom_sf"/>
</dbReference>
<feature type="compositionally biased region" description="Low complexity" evidence="5">
    <location>
        <begin position="435"/>
        <end position="444"/>
    </location>
</feature>
<dbReference type="OrthoDB" id="2384350at2759"/>
<gene>
    <name evidence="8" type="ORF">Naga_100021g45</name>
</gene>
<dbReference type="PROSITE" id="PS50172">
    <property type="entry name" value="BRCT"/>
    <property type="match status" value="2"/>
</dbReference>
<comment type="caution">
    <text evidence="8">The sequence shown here is derived from an EMBL/GenBank/DDBJ whole genome shotgun (WGS) entry which is preliminary data.</text>
</comment>
<feature type="domain" description="BRCT" evidence="6">
    <location>
        <begin position="510"/>
        <end position="574"/>
    </location>
</feature>
<dbReference type="PROSITE" id="PS50199">
    <property type="entry name" value="ZF_RANBP2_2"/>
    <property type="match status" value="1"/>
</dbReference>
<evidence type="ECO:0008006" key="10">
    <source>
        <dbReference type="Google" id="ProtNLM"/>
    </source>
</evidence>
<keyword evidence="1" id="KW-0479">Metal-binding</keyword>
<keyword evidence="2 4" id="KW-0863">Zinc-finger</keyword>
<dbReference type="Gene3D" id="2.30.30.380">
    <property type="entry name" value="Zn-finger domain of Sec23/24"/>
    <property type="match status" value="1"/>
</dbReference>
<feature type="domain" description="BRCT" evidence="6">
    <location>
        <begin position="5"/>
        <end position="82"/>
    </location>
</feature>
<keyword evidence="3" id="KW-0862">Zinc</keyword>
<evidence type="ECO:0000256" key="2">
    <source>
        <dbReference type="ARBA" id="ARBA00022771"/>
    </source>
</evidence>
<evidence type="ECO:0000256" key="3">
    <source>
        <dbReference type="ARBA" id="ARBA00022833"/>
    </source>
</evidence>
<feature type="region of interest" description="Disordered" evidence="5">
    <location>
        <begin position="111"/>
        <end position="183"/>
    </location>
</feature>
<dbReference type="InterPro" id="IPR001357">
    <property type="entry name" value="BRCT_dom"/>
</dbReference>
<evidence type="ECO:0000256" key="4">
    <source>
        <dbReference type="PROSITE-ProRule" id="PRU00322"/>
    </source>
</evidence>
<dbReference type="SUPFAM" id="SSF52113">
    <property type="entry name" value="BRCT domain"/>
    <property type="match status" value="2"/>
</dbReference>
<organism evidence="8 9">
    <name type="scientific">Nannochloropsis gaditana</name>
    <dbReference type="NCBI Taxonomy" id="72520"/>
    <lineage>
        <taxon>Eukaryota</taxon>
        <taxon>Sar</taxon>
        <taxon>Stramenopiles</taxon>
        <taxon>Ochrophyta</taxon>
        <taxon>Eustigmatophyceae</taxon>
        <taxon>Eustigmatales</taxon>
        <taxon>Monodopsidaceae</taxon>
        <taxon>Nannochloropsis</taxon>
    </lineage>
</organism>
<dbReference type="EMBL" id="AZIL01000830">
    <property type="protein sequence ID" value="EWM25812.1"/>
    <property type="molecule type" value="Genomic_DNA"/>
</dbReference>
<proteinExistence type="predicted"/>
<feature type="compositionally biased region" description="Polar residues" evidence="5">
    <location>
        <begin position="377"/>
        <end position="391"/>
    </location>
</feature>
<feature type="compositionally biased region" description="Polar residues" evidence="5">
    <location>
        <begin position="212"/>
        <end position="223"/>
    </location>
</feature>
<feature type="compositionally biased region" description="Basic residues" evidence="5">
    <location>
        <begin position="163"/>
        <end position="178"/>
    </location>
</feature>